<dbReference type="NCBIfam" id="TIGR00083">
    <property type="entry name" value="ribF"/>
    <property type="match status" value="1"/>
</dbReference>
<dbReference type="SUPFAM" id="SSF52374">
    <property type="entry name" value="Nucleotidylyl transferase"/>
    <property type="match status" value="1"/>
</dbReference>
<dbReference type="Gene3D" id="3.40.50.620">
    <property type="entry name" value="HUPs"/>
    <property type="match status" value="1"/>
</dbReference>
<keyword evidence="10 14" id="KW-0067">ATP-binding</keyword>
<dbReference type="NCBIfam" id="NF004162">
    <property type="entry name" value="PRK05627.1-5"/>
    <property type="match status" value="1"/>
</dbReference>
<dbReference type="NCBIfam" id="NF004160">
    <property type="entry name" value="PRK05627.1-3"/>
    <property type="match status" value="1"/>
</dbReference>
<dbReference type="Gene3D" id="2.40.30.30">
    <property type="entry name" value="Riboflavin kinase-like"/>
    <property type="match status" value="1"/>
</dbReference>
<keyword evidence="5 14" id="KW-0808">Transferase</keyword>
<feature type="domain" description="Riboflavin kinase" evidence="15">
    <location>
        <begin position="181"/>
        <end position="307"/>
    </location>
</feature>
<keyword evidence="9 14" id="KW-0274">FAD</keyword>
<evidence type="ECO:0000259" key="15">
    <source>
        <dbReference type="SMART" id="SM00904"/>
    </source>
</evidence>
<dbReference type="InterPro" id="IPR015864">
    <property type="entry name" value="FAD_synthase"/>
</dbReference>
<dbReference type="Pfam" id="PF06574">
    <property type="entry name" value="FAD_syn"/>
    <property type="match status" value="1"/>
</dbReference>
<evidence type="ECO:0000256" key="11">
    <source>
        <dbReference type="ARBA" id="ARBA00023268"/>
    </source>
</evidence>
<organism evidence="16 17">
    <name type="scientific">Candidatus Lachnoclostridium stercoripullorum</name>
    <dbReference type="NCBI Taxonomy" id="2838635"/>
    <lineage>
        <taxon>Bacteria</taxon>
        <taxon>Bacillati</taxon>
        <taxon>Bacillota</taxon>
        <taxon>Clostridia</taxon>
        <taxon>Lachnospirales</taxon>
        <taxon>Lachnospiraceae</taxon>
    </lineage>
</organism>
<protein>
    <recommendedName>
        <fullName evidence="14">Riboflavin biosynthesis protein</fullName>
    </recommendedName>
    <domain>
        <recommendedName>
            <fullName evidence="14">Riboflavin kinase</fullName>
            <ecNumber evidence="14">2.7.1.26</ecNumber>
        </recommendedName>
        <alternativeName>
            <fullName evidence="14">Flavokinase</fullName>
        </alternativeName>
    </domain>
    <domain>
        <recommendedName>
            <fullName evidence="14">FMN adenylyltransferase</fullName>
            <ecNumber evidence="14">2.7.7.2</ecNumber>
        </recommendedName>
        <alternativeName>
            <fullName evidence="14">FAD pyrophosphorylase</fullName>
        </alternativeName>
        <alternativeName>
            <fullName evidence="14">FAD synthase</fullName>
        </alternativeName>
    </domain>
</protein>
<evidence type="ECO:0000256" key="9">
    <source>
        <dbReference type="ARBA" id="ARBA00022827"/>
    </source>
</evidence>
<dbReference type="PIRSF" id="PIRSF004491">
    <property type="entry name" value="FAD_Synth"/>
    <property type="match status" value="1"/>
</dbReference>
<dbReference type="PANTHER" id="PTHR22749:SF6">
    <property type="entry name" value="RIBOFLAVIN KINASE"/>
    <property type="match status" value="1"/>
</dbReference>
<keyword evidence="8 14" id="KW-0418">Kinase</keyword>
<dbReference type="CDD" id="cd02064">
    <property type="entry name" value="FAD_synthetase_N"/>
    <property type="match status" value="1"/>
</dbReference>
<evidence type="ECO:0000256" key="1">
    <source>
        <dbReference type="ARBA" id="ARBA00004726"/>
    </source>
</evidence>
<evidence type="ECO:0000256" key="7">
    <source>
        <dbReference type="ARBA" id="ARBA00022741"/>
    </source>
</evidence>
<gene>
    <name evidence="16" type="ORF">IAA28_05245</name>
</gene>
<evidence type="ECO:0000256" key="4">
    <source>
        <dbReference type="ARBA" id="ARBA00022643"/>
    </source>
</evidence>
<keyword evidence="3 14" id="KW-0285">Flavoprotein</keyword>
<evidence type="ECO:0000256" key="3">
    <source>
        <dbReference type="ARBA" id="ARBA00022630"/>
    </source>
</evidence>
<dbReference type="AlphaFoldDB" id="A0A9D2AVX9"/>
<dbReference type="PANTHER" id="PTHR22749">
    <property type="entry name" value="RIBOFLAVIN KINASE/FMN ADENYLYLTRANSFERASE"/>
    <property type="match status" value="1"/>
</dbReference>
<comment type="catalytic activity">
    <reaction evidence="12 14">
        <text>riboflavin + ATP = FMN + ADP + H(+)</text>
        <dbReference type="Rhea" id="RHEA:14357"/>
        <dbReference type="ChEBI" id="CHEBI:15378"/>
        <dbReference type="ChEBI" id="CHEBI:30616"/>
        <dbReference type="ChEBI" id="CHEBI:57986"/>
        <dbReference type="ChEBI" id="CHEBI:58210"/>
        <dbReference type="ChEBI" id="CHEBI:456216"/>
        <dbReference type="EC" id="2.7.1.26"/>
    </reaction>
</comment>
<comment type="catalytic activity">
    <reaction evidence="13 14">
        <text>FMN + ATP + H(+) = FAD + diphosphate</text>
        <dbReference type="Rhea" id="RHEA:17237"/>
        <dbReference type="ChEBI" id="CHEBI:15378"/>
        <dbReference type="ChEBI" id="CHEBI:30616"/>
        <dbReference type="ChEBI" id="CHEBI:33019"/>
        <dbReference type="ChEBI" id="CHEBI:57692"/>
        <dbReference type="ChEBI" id="CHEBI:58210"/>
        <dbReference type="EC" id="2.7.7.2"/>
    </reaction>
</comment>
<dbReference type="Proteomes" id="UP000886780">
    <property type="component" value="Unassembled WGS sequence"/>
</dbReference>
<dbReference type="InterPro" id="IPR014729">
    <property type="entry name" value="Rossmann-like_a/b/a_fold"/>
</dbReference>
<comment type="pathway">
    <text evidence="1 14">Cofactor biosynthesis; FAD biosynthesis; FAD from FMN: step 1/1.</text>
</comment>
<name>A0A9D2AVX9_9FIRM</name>
<dbReference type="InterPro" id="IPR023468">
    <property type="entry name" value="Riboflavin_kinase"/>
</dbReference>
<dbReference type="GO" id="GO:0006747">
    <property type="term" value="P:FAD biosynthetic process"/>
    <property type="evidence" value="ECO:0007669"/>
    <property type="project" value="UniProtKB-UniRule"/>
</dbReference>
<keyword evidence="11" id="KW-0511">Multifunctional enzyme</keyword>
<proteinExistence type="inferred from homology"/>
<evidence type="ECO:0000313" key="17">
    <source>
        <dbReference type="Proteomes" id="UP000886780"/>
    </source>
</evidence>
<evidence type="ECO:0000313" key="16">
    <source>
        <dbReference type="EMBL" id="HIX52192.1"/>
    </source>
</evidence>
<dbReference type="EC" id="2.7.1.26" evidence="14"/>
<dbReference type="InterPro" id="IPR023465">
    <property type="entry name" value="Riboflavin_kinase_dom_sf"/>
</dbReference>
<evidence type="ECO:0000256" key="5">
    <source>
        <dbReference type="ARBA" id="ARBA00022679"/>
    </source>
</evidence>
<accession>A0A9D2AVX9</accession>
<dbReference type="Pfam" id="PF01687">
    <property type="entry name" value="Flavokinase"/>
    <property type="match status" value="1"/>
</dbReference>
<keyword evidence="7 14" id="KW-0547">Nucleotide-binding</keyword>
<reference evidence="16" key="1">
    <citation type="journal article" date="2021" name="PeerJ">
        <title>Extensive microbial diversity within the chicken gut microbiome revealed by metagenomics and culture.</title>
        <authorList>
            <person name="Gilroy R."/>
            <person name="Ravi A."/>
            <person name="Getino M."/>
            <person name="Pursley I."/>
            <person name="Horton D.L."/>
            <person name="Alikhan N.F."/>
            <person name="Baker D."/>
            <person name="Gharbi K."/>
            <person name="Hall N."/>
            <person name="Watson M."/>
            <person name="Adriaenssens E.M."/>
            <person name="Foster-Nyarko E."/>
            <person name="Jarju S."/>
            <person name="Secka A."/>
            <person name="Antonio M."/>
            <person name="Oren A."/>
            <person name="Chaudhuri R.R."/>
            <person name="La Ragione R."/>
            <person name="Hildebrand F."/>
            <person name="Pallen M.J."/>
        </authorList>
    </citation>
    <scope>NUCLEOTIDE SEQUENCE</scope>
    <source>
        <strain evidence="16">ChiGjej4B4-12881</strain>
    </source>
</reference>
<evidence type="ECO:0000256" key="13">
    <source>
        <dbReference type="ARBA" id="ARBA00049494"/>
    </source>
</evidence>
<reference evidence="16" key="2">
    <citation type="submission" date="2021-04" db="EMBL/GenBank/DDBJ databases">
        <authorList>
            <person name="Gilroy R."/>
        </authorList>
    </citation>
    <scope>NUCLEOTIDE SEQUENCE</scope>
    <source>
        <strain evidence="16">ChiGjej4B4-12881</strain>
    </source>
</reference>
<dbReference type="EC" id="2.7.7.2" evidence="14"/>
<dbReference type="InterPro" id="IPR015865">
    <property type="entry name" value="Riboflavin_kinase_bac/euk"/>
</dbReference>
<dbReference type="GO" id="GO:0008531">
    <property type="term" value="F:riboflavin kinase activity"/>
    <property type="evidence" value="ECO:0007669"/>
    <property type="project" value="UniProtKB-UniRule"/>
</dbReference>
<dbReference type="SMART" id="SM00904">
    <property type="entry name" value="Flavokinase"/>
    <property type="match status" value="1"/>
</dbReference>
<evidence type="ECO:0000256" key="12">
    <source>
        <dbReference type="ARBA" id="ARBA00047880"/>
    </source>
</evidence>
<dbReference type="GO" id="GO:0003919">
    <property type="term" value="F:FMN adenylyltransferase activity"/>
    <property type="evidence" value="ECO:0007669"/>
    <property type="project" value="UniProtKB-UniRule"/>
</dbReference>
<comment type="caution">
    <text evidence="16">The sequence shown here is derived from an EMBL/GenBank/DDBJ whole genome shotgun (WGS) entry which is preliminary data.</text>
</comment>
<evidence type="ECO:0000256" key="8">
    <source>
        <dbReference type="ARBA" id="ARBA00022777"/>
    </source>
</evidence>
<dbReference type="FunFam" id="3.40.50.620:FF:000021">
    <property type="entry name" value="Riboflavin biosynthesis protein"/>
    <property type="match status" value="1"/>
</dbReference>
<keyword evidence="6 14" id="KW-0548">Nucleotidyltransferase</keyword>
<evidence type="ECO:0000256" key="14">
    <source>
        <dbReference type="PIRNR" id="PIRNR004491"/>
    </source>
</evidence>
<evidence type="ECO:0000256" key="10">
    <source>
        <dbReference type="ARBA" id="ARBA00022840"/>
    </source>
</evidence>
<evidence type="ECO:0000256" key="6">
    <source>
        <dbReference type="ARBA" id="ARBA00022695"/>
    </source>
</evidence>
<dbReference type="GO" id="GO:0009398">
    <property type="term" value="P:FMN biosynthetic process"/>
    <property type="evidence" value="ECO:0007669"/>
    <property type="project" value="UniProtKB-UniRule"/>
</dbReference>
<dbReference type="InterPro" id="IPR002606">
    <property type="entry name" value="Riboflavin_kinase_bac"/>
</dbReference>
<sequence length="313" mass="35344">MEYLKGLKKFHIEEPTVVTIGKFDGRHRGHQKLLREMMRLKRERGLKAAVFTFSRIPGSVVTGEKKTAISTNEERRRNMEEAGVDYLIEYPFTEQVAHMSPEDFVEKVLVGEMNARIVVAGPDCSFGYRGAGDAALLRKMGPELGFETVIIEKAQEDHRDISSTYIREELDKGNVRKANELLGTPYSIHGTVVHGNHIGGPLLGFPTANILPPPEKHLPMFGVYVSRTKVNGKLYGGVSNVGKKPTVGGDSPVGVETFLFDLDEDLYGKWIEVQLLDFIRPEMKFESLEKLKEQIERDKETSLYYFKKKGPER</sequence>
<dbReference type="SUPFAM" id="SSF82114">
    <property type="entry name" value="Riboflavin kinase-like"/>
    <property type="match status" value="1"/>
</dbReference>
<evidence type="ECO:0000256" key="2">
    <source>
        <dbReference type="ARBA" id="ARBA00005201"/>
    </source>
</evidence>
<comment type="similarity">
    <text evidence="14">Belongs to the ribF family.</text>
</comment>
<comment type="pathway">
    <text evidence="2 14">Cofactor biosynthesis; FMN biosynthesis; FMN from riboflavin (ATP route): step 1/1.</text>
</comment>
<dbReference type="EMBL" id="DXEU01000093">
    <property type="protein sequence ID" value="HIX52192.1"/>
    <property type="molecule type" value="Genomic_DNA"/>
</dbReference>
<dbReference type="GO" id="GO:0009231">
    <property type="term" value="P:riboflavin biosynthetic process"/>
    <property type="evidence" value="ECO:0007669"/>
    <property type="project" value="InterPro"/>
</dbReference>
<dbReference type="GO" id="GO:0005524">
    <property type="term" value="F:ATP binding"/>
    <property type="evidence" value="ECO:0007669"/>
    <property type="project" value="UniProtKB-UniRule"/>
</dbReference>
<keyword evidence="4 14" id="KW-0288">FMN</keyword>